<dbReference type="GO" id="GO:0043952">
    <property type="term" value="P:protein transport by the Sec complex"/>
    <property type="evidence" value="ECO:0007669"/>
    <property type="project" value="UniProtKB-UniRule"/>
</dbReference>
<dbReference type="Gene3D" id="3.30.1360.200">
    <property type="match status" value="1"/>
</dbReference>
<feature type="domain" description="SecDF P1 head subdomain" evidence="12">
    <location>
        <begin position="133"/>
        <end position="228"/>
    </location>
</feature>
<keyword evidence="5 9" id="KW-0653">Protein transport</keyword>
<evidence type="ECO:0000256" key="4">
    <source>
        <dbReference type="ARBA" id="ARBA00022692"/>
    </source>
</evidence>
<dbReference type="GO" id="GO:0005886">
    <property type="term" value="C:plasma membrane"/>
    <property type="evidence" value="ECO:0007669"/>
    <property type="project" value="UniProtKB-SubCell"/>
</dbReference>
<evidence type="ECO:0000259" key="11">
    <source>
        <dbReference type="Pfam" id="PF21760"/>
    </source>
</evidence>
<dbReference type="InterPro" id="IPR005791">
    <property type="entry name" value="SecD"/>
</dbReference>
<dbReference type="NCBIfam" id="TIGR00916">
    <property type="entry name" value="2A0604s01"/>
    <property type="match status" value="1"/>
</dbReference>
<dbReference type="EMBL" id="LAYJ01000131">
    <property type="protein sequence ID" value="KKI49642.1"/>
    <property type="molecule type" value="Genomic_DNA"/>
</dbReference>
<feature type="transmembrane region" description="Helical" evidence="9">
    <location>
        <begin position="277"/>
        <end position="298"/>
    </location>
</feature>
<keyword evidence="7 9" id="KW-0811">Translocation</keyword>
<feature type="transmembrane region" description="Helical" evidence="9">
    <location>
        <begin position="347"/>
        <end position="369"/>
    </location>
</feature>
<evidence type="ECO:0000313" key="13">
    <source>
        <dbReference type="EMBL" id="KKI49642.1"/>
    </source>
</evidence>
<comment type="similarity">
    <text evidence="9">Belongs to the SecD/SecF family. SecD subfamily.</text>
</comment>
<dbReference type="NCBIfam" id="TIGR01129">
    <property type="entry name" value="secD"/>
    <property type="match status" value="1"/>
</dbReference>
<dbReference type="GO" id="GO:0015450">
    <property type="term" value="F:protein-transporting ATPase activity"/>
    <property type="evidence" value="ECO:0007669"/>
    <property type="project" value="InterPro"/>
</dbReference>
<comment type="subunit">
    <text evidence="9">Forms a complex with SecF. Part of the essential Sec protein translocation apparatus which comprises SecA, SecYEG and auxiliary proteins SecDF. Other proteins may also be involved.</text>
</comment>
<keyword evidence="6 9" id="KW-1133">Transmembrane helix</keyword>
<evidence type="ECO:0000256" key="5">
    <source>
        <dbReference type="ARBA" id="ARBA00022927"/>
    </source>
</evidence>
<dbReference type="Proteomes" id="UP000034076">
    <property type="component" value="Unassembled WGS sequence"/>
</dbReference>
<evidence type="ECO:0000256" key="6">
    <source>
        <dbReference type="ARBA" id="ARBA00022989"/>
    </source>
</evidence>
<dbReference type="Gene3D" id="3.30.70.3400">
    <property type="match status" value="1"/>
</dbReference>
<accession>A0A0M2NGT6</accession>
<name>A0A0M2NGT6_9FIRM</name>
<dbReference type="InterPro" id="IPR001036">
    <property type="entry name" value="Acrflvin-R"/>
</dbReference>
<organism evidence="13 14">
    <name type="scientific">Christensenella hongkongensis</name>
    <dbReference type="NCBI Taxonomy" id="270498"/>
    <lineage>
        <taxon>Bacteria</taxon>
        <taxon>Bacillati</taxon>
        <taxon>Bacillota</taxon>
        <taxon>Clostridia</taxon>
        <taxon>Christensenellales</taxon>
        <taxon>Christensenellaceae</taxon>
        <taxon>Christensenella</taxon>
    </lineage>
</organism>
<comment type="subcellular location">
    <subcellularLocation>
        <location evidence="1 9">Cell membrane</location>
        <topology evidence="1 9">Multi-pass membrane protein</topology>
    </subcellularLocation>
</comment>
<dbReference type="Pfam" id="PF22599">
    <property type="entry name" value="SecDF_P1_head"/>
    <property type="match status" value="1"/>
</dbReference>
<dbReference type="OrthoDB" id="9805019at2"/>
<dbReference type="InterPro" id="IPR022813">
    <property type="entry name" value="SecD/SecF_arch_bac"/>
</dbReference>
<evidence type="ECO:0000313" key="14">
    <source>
        <dbReference type="Proteomes" id="UP000034076"/>
    </source>
</evidence>
<dbReference type="InterPro" id="IPR048634">
    <property type="entry name" value="SecD_SecF_C"/>
</dbReference>
<keyword evidence="4 9" id="KW-0812">Transmembrane</keyword>
<keyword evidence="14" id="KW-1185">Reference proteome</keyword>
<dbReference type="PANTHER" id="PTHR30081">
    <property type="entry name" value="PROTEIN-EXPORT MEMBRANE PROTEIN SEC"/>
    <property type="match status" value="1"/>
</dbReference>
<dbReference type="HAMAP" id="MF_01463_B">
    <property type="entry name" value="SecD_B"/>
    <property type="match status" value="1"/>
</dbReference>
<dbReference type="InterPro" id="IPR054384">
    <property type="entry name" value="SecDF_P1_head"/>
</dbReference>
<comment type="function">
    <text evidence="9">Part of the Sec protein translocase complex. Interacts with the SecYEG preprotein conducting channel. SecDF uses the proton motive force (PMF) to complete protein translocation after the ATP-dependent function of SecA.</text>
</comment>
<reference evidence="13 14" key="1">
    <citation type="submission" date="2015-04" db="EMBL/GenBank/DDBJ databases">
        <title>Draft genome sequence of bacteremic isolate Catabacter hongkongensis type strain HKU16T.</title>
        <authorList>
            <person name="Lau S.K."/>
            <person name="Teng J.L."/>
            <person name="Huang Y."/>
            <person name="Curreem S.O."/>
            <person name="Tsui S.K."/>
            <person name="Woo P.C."/>
        </authorList>
    </citation>
    <scope>NUCLEOTIDE SEQUENCE [LARGE SCALE GENOMIC DNA]</scope>
    <source>
        <strain evidence="13 14">HKU16</strain>
    </source>
</reference>
<evidence type="ECO:0000256" key="7">
    <source>
        <dbReference type="ARBA" id="ARBA00023010"/>
    </source>
</evidence>
<keyword evidence="8 9" id="KW-0472">Membrane</keyword>
<dbReference type="GO" id="GO:0065002">
    <property type="term" value="P:intracellular protein transmembrane transport"/>
    <property type="evidence" value="ECO:0007669"/>
    <property type="project" value="UniProtKB-UniRule"/>
</dbReference>
<evidence type="ECO:0000256" key="8">
    <source>
        <dbReference type="ARBA" id="ARBA00023136"/>
    </source>
</evidence>
<evidence type="ECO:0000256" key="1">
    <source>
        <dbReference type="ARBA" id="ARBA00004651"/>
    </source>
</evidence>
<evidence type="ECO:0000256" key="9">
    <source>
        <dbReference type="HAMAP-Rule" id="MF_01463"/>
    </source>
</evidence>
<proteinExistence type="inferred from homology"/>
<dbReference type="Gene3D" id="1.20.1640.10">
    <property type="entry name" value="Multidrug efflux transporter AcrB transmembrane domain"/>
    <property type="match status" value="1"/>
</dbReference>
<dbReference type="Pfam" id="PF21760">
    <property type="entry name" value="SecD_1st"/>
    <property type="match status" value="1"/>
</dbReference>
<keyword evidence="2 9" id="KW-0813">Transport</keyword>
<dbReference type="GO" id="GO:0006605">
    <property type="term" value="P:protein targeting"/>
    <property type="evidence" value="ECO:0007669"/>
    <property type="project" value="UniProtKB-UniRule"/>
</dbReference>
<dbReference type="PANTHER" id="PTHR30081:SF1">
    <property type="entry name" value="PROTEIN TRANSLOCASE SUBUNIT SECD"/>
    <property type="match status" value="1"/>
</dbReference>
<dbReference type="SUPFAM" id="SSF82866">
    <property type="entry name" value="Multidrug efflux transporter AcrB transmembrane domain"/>
    <property type="match status" value="1"/>
</dbReference>
<feature type="domain" description="Protein translocase subunit SecDF P1" evidence="11">
    <location>
        <begin position="68"/>
        <end position="131"/>
    </location>
</feature>
<evidence type="ECO:0000259" key="10">
    <source>
        <dbReference type="Pfam" id="PF02355"/>
    </source>
</evidence>
<comment type="caution">
    <text evidence="13">The sequence shown here is derived from an EMBL/GenBank/DDBJ whole genome shotgun (WGS) entry which is preliminary data.</text>
</comment>
<dbReference type="RefSeq" id="WP_046444650.1">
    <property type="nucleotide sequence ID" value="NZ_CAUERS010000073.1"/>
</dbReference>
<gene>
    <name evidence="9" type="primary">secD</name>
    <name evidence="13" type="ORF">CHK_2864</name>
</gene>
<dbReference type="InterPro" id="IPR055344">
    <property type="entry name" value="SecD_SecF_C_bact"/>
</dbReference>
<dbReference type="STRING" id="270498.CHK_2864"/>
<evidence type="ECO:0000259" key="12">
    <source>
        <dbReference type="Pfam" id="PF22599"/>
    </source>
</evidence>
<evidence type="ECO:0000256" key="3">
    <source>
        <dbReference type="ARBA" id="ARBA00022475"/>
    </source>
</evidence>
<dbReference type="InterPro" id="IPR048631">
    <property type="entry name" value="SecD_1st"/>
</dbReference>
<feature type="transmembrane region" description="Helical" evidence="9">
    <location>
        <begin position="304"/>
        <end position="326"/>
    </location>
</feature>
<dbReference type="Pfam" id="PF02355">
    <property type="entry name" value="SecD_SecF_C"/>
    <property type="match status" value="1"/>
</dbReference>
<dbReference type="PATRIC" id="fig|270498.16.peg.643"/>
<evidence type="ECO:0000256" key="2">
    <source>
        <dbReference type="ARBA" id="ARBA00022448"/>
    </source>
</evidence>
<feature type="domain" description="Protein export membrane protein SecD/SecF C-terminal" evidence="10">
    <location>
        <begin position="230"/>
        <end position="402"/>
    </location>
</feature>
<keyword evidence="3 9" id="KW-1003">Cell membrane</keyword>
<dbReference type="AlphaFoldDB" id="A0A0M2NGT6"/>
<protein>
    <recommendedName>
        <fullName evidence="9">Protein translocase subunit SecD</fullName>
    </recommendedName>
</protein>
<sequence>MKKRSLVGIIVTFILIALLCFVVINGFDVGIYEIRPLNGIQQGLDLTGGVYTVYQAQDTSVDDFDSKMDGAMLIFRDRLDAKGFTEATVTKQGNDKIRVEIPINATSEMQDPNEVAAFIGTPAKLEFVDPNGDTIFDGSKIKSAQAGQDSQTQKYIVSFELDEEGAKLFADATTTFLGQNISITVDGETISTATVQSIIAGGKGQISGNFTLEEAQNLAMQIESGALPLEMNEIEVRSISATLGYGALQNSIYAGIIGLIILFAFILIYYRLPGLTACMALLVYICFVMLLLASVPGVQLTLPGIAGIILGIGMAVDANVIIFERFKEEFRTGKTLRTSFNAGFQKAFVTILDSNVTTLICAIVLAVFGTGTLKSFAYTLIISIIVSMISALLITKGILKMFINLNIKNPNVFMAKAKQIREAAKAAREGGNA</sequence>
<feature type="transmembrane region" description="Helical" evidence="9">
    <location>
        <begin position="375"/>
        <end position="394"/>
    </location>
</feature>
<dbReference type="PRINTS" id="PR00702">
    <property type="entry name" value="ACRIFLAVINRP"/>
</dbReference>
<feature type="transmembrane region" description="Helical" evidence="9">
    <location>
        <begin position="252"/>
        <end position="270"/>
    </location>
</feature>
<comment type="caution">
    <text evidence="9">Lacks conserved residue(s) required for the propagation of feature annotation.</text>
</comment>